<dbReference type="InterPro" id="IPR029787">
    <property type="entry name" value="Nucleotide_cyclase"/>
</dbReference>
<evidence type="ECO:0008006" key="5">
    <source>
        <dbReference type="Google" id="ProtNLM"/>
    </source>
</evidence>
<dbReference type="PANTHER" id="PTHR44757">
    <property type="entry name" value="DIGUANYLATE CYCLASE DGCP"/>
    <property type="match status" value="1"/>
</dbReference>
<comment type="caution">
    <text evidence="3">The sequence shown here is derived from an EMBL/GenBank/DDBJ whole genome shotgun (WGS) entry which is preliminary data.</text>
</comment>
<evidence type="ECO:0000313" key="4">
    <source>
        <dbReference type="Proteomes" id="UP000681340"/>
    </source>
</evidence>
<dbReference type="NCBIfam" id="TIGR00254">
    <property type="entry name" value="GGDEF"/>
    <property type="match status" value="1"/>
</dbReference>
<keyword evidence="4" id="KW-1185">Reference proteome</keyword>
<dbReference type="PROSITE" id="PS50883">
    <property type="entry name" value="EAL"/>
    <property type="match status" value="1"/>
</dbReference>
<dbReference type="InterPro" id="IPR001633">
    <property type="entry name" value="EAL_dom"/>
</dbReference>
<dbReference type="Pfam" id="PF00990">
    <property type="entry name" value="GGDEF"/>
    <property type="match status" value="1"/>
</dbReference>
<dbReference type="SMART" id="SM00052">
    <property type="entry name" value="EAL"/>
    <property type="match status" value="1"/>
</dbReference>
<organism evidence="3 4">
    <name type="scientific">Actinoplanes auranticolor</name>
    <dbReference type="NCBI Taxonomy" id="47988"/>
    <lineage>
        <taxon>Bacteria</taxon>
        <taxon>Bacillati</taxon>
        <taxon>Actinomycetota</taxon>
        <taxon>Actinomycetes</taxon>
        <taxon>Micromonosporales</taxon>
        <taxon>Micromonosporaceae</taxon>
        <taxon>Actinoplanes</taxon>
    </lineage>
</organism>
<evidence type="ECO:0000259" key="2">
    <source>
        <dbReference type="PROSITE" id="PS50887"/>
    </source>
</evidence>
<dbReference type="RefSeq" id="WP_212988958.1">
    <property type="nucleotide sequence ID" value="NZ_BAABEA010000008.1"/>
</dbReference>
<feature type="domain" description="EAL" evidence="1">
    <location>
        <begin position="421"/>
        <end position="678"/>
    </location>
</feature>
<accession>A0A919SA21</accession>
<sequence length="690" mass="72323">MTPHDDPFPPDEGGLTHAMMIAALNQILAECGYDPVPEEDEPAPADAPADRLIEDARHRADGIVAAALETAVQYTDAALDQAARTVLSARRTLAPLPAAAGPLEPARQPVPGARGQSLGDMWFAAAAAAGVYLPIAEDAATRTLEAYANCLRVATQASPPDLEAAYQVGVEVVALGVSRPEALPASMTLLLDHLSDGDSVPRPARQVAGAFAAGFAAAVQARTLAQQESLHRATQRAAREFQSALQHSEARYHRLAYYDPVTGLANKACLGQRLRQSANGDDPARHVGLCLIDLGGLVAVGEQFGADAADHVLTEVARRLQRVARHPDYLLARHSAHTFALLVQDSGGLAHLAELAERLTRELAEPASLPGTGLTAPLHAAVGVVDVPTAGLDVTRVLLDAEIALRQARAGTTGWAAYDPLPAGPGRSRTATGVSGLVTGPPSYQPVVRLGTGLVAGLHARMAWRHPHLGTLDLTRIGQLTGDRDTTTRLAGSFLRQACRQAMTWDGGRKGPFIGLELPVHQIGYPDIADLVREALADSGLPPRRLHLHLSGLDAVPAGEHSHTVLTALAALGVRLELDDFGTGHSSLPYLRELPLYGLRTPAGLLRSPATGPDADRDLLTGMARVAHALGLTLTVHGVDDEGVQARLAGTGVDGAQGLRYGPPTTPHQVPALLRGPAPLAAVVDRRVAS</sequence>
<dbReference type="InterPro" id="IPR043128">
    <property type="entry name" value="Rev_trsase/Diguanyl_cyclase"/>
</dbReference>
<dbReference type="CDD" id="cd01948">
    <property type="entry name" value="EAL"/>
    <property type="match status" value="1"/>
</dbReference>
<evidence type="ECO:0000313" key="3">
    <source>
        <dbReference type="EMBL" id="GIM67949.1"/>
    </source>
</evidence>
<dbReference type="SMART" id="SM00267">
    <property type="entry name" value="GGDEF"/>
    <property type="match status" value="1"/>
</dbReference>
<dbReference type="SUPFAM" id="SSF141868">
    <property type="entry name" value="EAL domain-like"/>
    <property type="match status" value="1"/>
</dbReference>
<gene>
    <name evidence="3" type="ORF">Aau02nite_29530</name>
</gene>
<dbReference type="InterPro" id="IPR035919">
    <property type="entry name" value="EAL_sf"/>
</dbReference>
<proteinExistence type="predicted"/>
<dbReference type="Gene3D" id="3.30.70.270">
    <property type="match status" value="1"/>
</dbReference>
<protein>
    <recommendedName>
        <fullName evidence="5">Diguanylate cyclase (GGDEF)-like protein</fullName>
    </recommendedName>
</protein>
<dbReference type="InterPro" id="IPR052155">
    <property type="entry name" value="Biofilm_reg_signaling"/>
</dbReference>
<dbReference type="Proteomes" id="UP000681340">
    <property type="component" value="Unassembled WGS sequence"/>
</dbReference>
<evidence type="ECO:0000259" key="1">
    <source>
        <dbReference type="PROSITE" id="PS50883"/>
    </source>
</evidence>
<reference evidence="3" key="1">
    <citation type="submission" date="2021-03" db="EMBL/GenBank/DDBJ databases">
        <title>Whole genome shotgun sequence of Actinoplanes auranticolor NBRC 12245.</title>
        <authorList>
            <person name="Komaki H."/>
            <person name="Tamura T."/>
        </authorList>
    </citation>
    <scope>NUCLEOTIDE SEQUENCE</scope>
    <source>
        <strain evidence="3">NBRC 12245</strain>
    </source>
</reference>
<dbReference type="EMBL" id="BOQL01000024">
    <property type="protein sequence ID" value="GIM67949.1"/>
    <property type="molecule type" value="Genomic_DNA"/>
</dbReference>
<dbReference type="AlphaFoldDB" id="A0A919SA21"/>
<dbReference type="PANTHER" id="PTHR44757:SF2">
    <property type="entry name" value="BIOFILM ARCHITECTURE MAINTENANCE PROTEIN MBAA"/>
    <property type="match status" value="1"/>
</dbReference>
<feature type="domain" description="GGDEF" evidence="2">
    <location>
        <begin position="285"/>
        <end position="420"/>
    </location>
</feature>
<dbReference type="Pfam" id="PF00563">
    <property type="entry name" value="EAL"/>
    <property type="match status" value="1"/>
</dbReference>
<dbReference type="InterPro" id="IPR000160">
    <property type="entry name" value="GGDEF_dom"/>
</dbReference>
<name>A0A919SA21_9ACTN</name>
<dbReference type="PROSITE" id="PS50887">
    <property type="entry name" value="GGDEF"/>
    <property type="match status" value="1"/>
</dbReference>
<dbReference type="SUPFAM" id="SSF55073">
    <property type="entry name" value="Nucleotide cyclase"/>
    <property type="match status" value="1"/>
</dbReference>
<dbReference type="CDD" id="cd01949">
    <property type="entry name" value="GGDEF"/>
    <property type="match status" value="1"/>
</dbReference>
<dbReference type="Gene3D" id="3.20.20.450">
    <property type="entry name" value="EAL domain"/>
    <property type="match status" value="1"/>
</dbReference>